<dbReference type="InterPro" id="IPR014036">
    <property type="entry name" value="DeoR-like_C"/>
</dbReference>
<reference evidence="5 6" key="1">
    <citation type="submission" date="2020-04" db="EMBL/GenBank/DDBJ databases">
        <title>Genomic insights into acetone-butanol-ethanol (ABE) fermentation by sequencing solventogenic clostridia strains.</title>
        <authorList>
            <person name="Brown S."/>
        </authorList>
    </citation>
    <scope>NUCLEOTIDE SEQUENCE [LARGE SCALE GENOMIC DNA]</scope>
    <source>
        <strain evidence="5 6">DJ011</strain>
    </source>
</reference>
<sequence length="260" mass="29264">MLKESRIKEIENYVLKHENVSIDTLCSLFDVSKNTIRRDIAELEKKGIIKKIYGGITLNDNNKKPTIPFGQREITNKLPKQLIAKEASKLVEDGDIIFIDSGTTTIHMIPFLADKKNLTIITNNMNAIVKSFPYTNLNILSTGGSLFRKTNSLIGIEAVHFLRNYNISKCFMATTGVTIEKGVTNSSPFEYEIKTAVIEKSKEIIILADNSKLGVISLMTYCNLKDIDVFITNKTPRKDIVDYFNTNNVNLIVPEEHSSL</sequence>
<evidence type="ECO:0000313" key="5">
    <source>
        <dbReference type="EMBL" id="MBC2397082.1"/>
    </source>
</evidence>
<evidence type="ECO:0000259" key="4">
    <source>
        <dbReference type="PROSITE" id="PS51000"/>
    </source>
</evidence>
<dbReference type="Pfam" id="PF00455">
    <property type="entry name" value="DeoRC"/>
    <property type="match status" value="1"/>
</dbReference>
<keyword evidence="1" id="KW-0805">Transcription regulation</keyword>
<comment type="caution">
    <text evidence="5">The sequence shown here is derived from an EMBL/GenBank/DDBJ whole genome shotgun (WGS) entry which is preliminary data.</text>
</comment>
<dbReference type="Pfam" id="PF08220">
    <property type="entry name" value="HTH_DeoR"/>
    <property type="match status" value="1"/>
</dbReference>
<dbReference type="PROSITE" id="PS51000">
    <property type="entry name" value="HTH_DEOR_2"/>
    <property type="match status" value="1"/>
</dbReference>
<evidence type="ECO:0000256" key="1">
    <source>
        <dbReference type="ARBA" id="ARBA00023015"/>
    </source>
</evidence>
<dbReference type="SUPFAM" id="SSF46785">
    <property type="entry name" value="Winged helix' DNA-binding domain"/>
    <property type="match status" value="1"/>
</dbReference>
<keyword evidence="2" id="KW-0238">DNA-binding</keyword>
<dbReference type="EMBL" id="JAAZWO010000004">
    <property type="protein sequence ID" value="MBC2397082.1"/>
    <property type="molecule type" value="Genomic_DNA"/>
</dbReference>
<dbReference type="SMART" id="SM00420">
    <property type="entry name" value="HTH_DEOR"/>
    <property type="match status" value="1"/>
</dbReference>
<dbReference type="InterPro" id="IPR018356">
    <property type="entry name" value="Tscrpt_reg_HTH_DeoR_CS"/>
</dbReference>
<keyword evidence="6" id="KW-1185">Reference proteome</keyword>
<evidence type="ECO:0000313" key="6">
    <source>
        <dbReference type="Proteomes" id="UP000563151"/>
    </source>
</evidence>
<dbReference type="InterPro" id="IPR036390">
    <property type="entry name" value="WH_DNA-bd_sf"/>
</dbReference>
<dbReference type="Gene3D" id="3.40.50.1360">
    <property type="match status" value="1"/>
</dbReference>
<dbReference type="PRINTS" id="PR00037">
    <property type="entry name" value="HTHLACR"/>
</dbReference>
<evidence type="ECO:0000256" key="3">
    <source>
        <dbReference type="ARBA" id="ARBA00023163"/>
    </source>
</evidence>
<organism evidence="5 6">
    <name type="scientific">Clostridium tetanomorphum</name>
    <dbReference type="NCBI Taxonomy" id="1553"/>
    <lineage>
        <taxon>Bacteria</taxon>
        <taxon>Bacillati</taxon>
        <taxon>Bacillota</taxon>
        <taxon>Clostridia</taxon>
        <taxon>Eubacteriales</taxon>
        <taxon>Clostridiaceae</taxon>
        <taxon>Clostridium</taxon>
    </lineage>
</organism>
<protein>
    <submittedName>
        <fullName evidence="5">DeoR/GlpR transcriptional regulator</fullName>
    </submittedName>
</protein>
<accession>A0A923E5X6</accession>
<dbReference type="InterPro" id="IPR036388">
    <property type="entry name" value="WH-like_DNA-bd_sf"/>
</dbReference>
<dbReference type="PROSITE" id="PS00894">
    <property type="entry name" value="HTH_DEOR_1"/>
    <property type="match status" value="1"/>
</dbReference>
<dbReference type="SMART" id="SM01134">
    <property type="entry name" value="DeoRC"/>
    <property type="match status" value="1"/>
</dbReference>
<keyword evidence="3" id="KW-0804">Transcription</keyword>
<dbReference type="GO" id="GO:0003700">
    <property type="term" value="F:DNA-binding transcription factor activity"/>
    <property type="evidence" value="ECO:0007669"/>
    <property type="project" value="InterPro"/>
</dbReference>
<dbReference type="SUPFAM" id="SSF100950">
    <property type="entry name" value="NagB/RpiA/CoA transferase-like"/>
    <property type="match status" value="1"/>
</dbReference>
<dbReference type="InterPro" id="IPR037171">
    <property type="entry name" value="NagB/RpiA_transferase-like"/>
</dbReference>
<dbReference type="RefSeq" id="WP_035147849.1">
    <property type="nucleotide sequence ID" value="NZ_JAAZWO010000004.1"/>
</dbReference>
<dbReference type="PANTHER" id="PTHR30363">
    <property type="entry name" value="HTH-TYPE TRANSCRIPTIONAL REGULATOR SRLR-RELATED"/>
    <property type="match status" value="1"/>
</dbReference>
<dbReference type="InterPro" id="IPR001034">
    <property type="entry name" value="DeoR_HTH"/>
</dbReference>
<gene>
    <name evidence="5" type="ORF">HGG79_04700</name>
</gene>
<evidence type="ECO:0000256" key="2">
    <source>
        <dbReference type="ARBA" id="ARBA00023125"/>
    </source>
</evidence>
<dbReference type="PANTHER" id="PTHR30363:SF60">
    <property type="entry name" value="HTH-TYPE TRANSCRIPTIONAL REGULATOR IOLR"/>
    <property type="match status" value="1"/>
</dbReference>
<dbReference type="GO" id="GO:0003677">
    <property type="term" value="F:DNA binding"/>
    <property type="evidence" value="ECO:0007669"/>
    <property type="project" value="UniProtKB-KW"/>
</dbReference>
<name>A0A923E5X6_CLOTT</name>
<dbReference type="InterPro" id="IPR050313">
    <property type="entry name" value="Carb_Metab_HTH_regulators"/>
</dbReference>
<dbReference type="AlphaFoldDB" id="A0A923E5X6"/>
<proteinExistence type="predicted"/>
<dbReference type="Proteomes" id="UP000563151">
    <property type="component" value="Unassembled WGS sequence"/>
</dbReference>
<feature type="domain" description="HTH deoR-type" evidence="4">
    <location>
        <begin position="3"/>
        <end position="58"/>
    </location>
</feature>
<dbReference type="Gene3D" id="1.10.10.10">
    <property type="entry name" value="Winged helix-like DNA-binding domain superfamily/Winged helix DNA-binding domain"/>
    <property type="match status" value="1"/>
</dbReference>